<evidence type="ECO:0000259" key="3">
    <source>
        <dbReference type="Pfam" id="PF24883"/>
    </source>
</evidence>
<dbReference type="STRING" id="413071.G9MQY0"/>
<comment type="caution">
    <text evidence="4">The sequence shown here is derived from an EMBL/GenBank/DDBJ whole genome shotgun (WGS) entry which is preliminary data.</text>
</comment>
<dbReference type="HOGENOM" id="CLU_011381_0_0_1"/>
<name>G9MQY0_HYPVG</name>
<proteinExistence type="predicted"/>
<dbReference type="PANTHER" id="PTHR10039">
    <property type="entry name" value="AMELOGENIN"/>
    <property type="match status" value="1"/>
</dbReference>
<dbReference type="Proteomes" id="UP000007115">
    <property type="component" value="Unassembled WGS sequence"/>
</dbReference>
<dbReference type="Gene3D" id="3.40.50.300">
    <property type="entry name" value="P-loop containing nucleotide triphosphate hydrolases"/>
    <property type="match status" value="1"/>
</dbReference>
<dbReference type="PANTHER" id="PTHR10039:SF14">
    <property type="entry name" value="NACHT DOMAIN-CONTAINING PROTEIN"/>
    <property type="match status" value="1"/>
</dbReference>
<feature type="domain" description="GPI inositol-deacylase winged helix" evidence="2">
    <location>
        <begin position="454"/>
        <end position="529"/>
    </location>
</feature>
<dbReference type="VEuPathDB" id="FungiDB:TRIVIDRAFT_60638"/>
<sequence length="1026" mass="116700">MLDFNNAISIVRATYQVIEHASVVEDATNEKGQLCRQFEGLGATLEKLEKACIQCSDDDQDSYQHILDQLVPYMNDLKEKFKPDENSPRESMANIVWPKQKEYIEAALKKIDELDSELGLRLAAQRAPAEHEIDEIIERLTPDLEKKLSAAPQQVQFITPGTCKEFWNTQEGVEWKNSEKGFLWISGIQGTGKTGLAVHIGDTLRKEAGNPPAFCVARVHCDYETMSLLEDHMDVVMSLWVQLVKYTPELVFDSALIKQWRADLSSGGFASYTNAIKLKMEAFVQTITLVGSVVLILDGLDEIPGQYQHDVVQRLMEIQERSNQCRLLITSRPYAKIKSLFEGKPRFNLEASDSDINLYLHERVQRTQQILFKGLDMAEFVEDVIRELICKCSGSFLMAKLYMDEVLRATNETECWNIIRKFPRTASEAYSTGLKRLSEAAIQQTSNSLPCRAIQALFWVAYANGFLQEKHLRQALAVDLEDTDYDKEKEDLMGLDALCGELLIVDTESGMVSIGHRTVAEYLLKGETRQEWFPSIREYIPTILMKYLLLGCMMEPLADADSKDDFRTRHPLIPYAAKYWGWDLKRLLVENTQLWKSTEEFLKAPFYRWNDVVKHEVAEMMLAKSLQAPRPLFPSVGALERYGLTPGNINGVHWIVVFGLSAFTKTINDYETCFPVKNPIPATPLGLTILYDQPEIAKILLSQGAHVNLYGTNGRAQHLISQVLILYHERNELKSLLLDHGMDMTLRQPYNDKSLLDIAMDLLVEDGLTRVLGSNVEKWPKNAQLLHYLVRRGCVAQLKQAINQGLDVNLPCDNGKKALDYAYELGSKTMIDTLIQNNATPALQWPAVQSESSPYPVNFIETSLANSVITKQKYWGKRDAPVTANSYDDHSYDDHPYKGLLQVAIDDTVQLPIQKIVETVSRNRPWKRFKGPGPYFGSKEARIEVRTHFEGGYSDSFEVQSSVYGSQEFRLHTNIWNLNDLEASFPLRANWMKNIQRGSILQVVTYMRILGFDCDVAFVRVRIYGS</sequence>
<dbReference type="OMA" id="ALFWVAY"/>
<reference evidence="4 5" key="1">
    <citation type="journal article" date="2011" name="Genome Biol.">
        <title>Comparative genome sequence analysis underscores mycoparasitism as the ancestral life style of Trichoderma.</title>
        <authorList>
            <person name="Kubicek C.P."/>
            <person name="Herrera-Estrella A."/>
            <person name="Seidl-Seiboth V."/>
            <person name="Martinez D.A."/>
            <person name="Druzhinina I.S."/>
            <person name="Thon M."/>
            <person name="Zeilinger S."/>
            <person name="Casas-Flores S."/>
            <person name="Horwitz B.A."/>
            <person name="Mukherjee P.K."/>
            <person name="Mukherjee M."/>
            <person name="Kredics L."/>
            <person name="Alcaraz L.D."/>
            <person name="Aerts A."/>
            <person name="Antal Z."/>
            <person name="Atanasova L."/>
            <person name="Cervantes-Badillo M.G."/>
            <person name="Challacombe J."/>
            <person name="Chertkov O."/>
            <person name="McCluskey K."/>
            <person name="Coulpier F."/>
            <person name="Deshpande N."/>
            <person name="von Doehren H."/>
            <person name="Ebbole D.J."/>
            <person name="Esquivel-Naranjo E.U."/>
            <person name="Fekete E."/>
            <person name="Flipphi M."/>
            <person name="Glaser F."/>
            <person name="Gomez-Rodriguez E.Y."/>
            <person name="Gruber S."/>
            <person name="Han C."/>
            <person name="Henrissat B."/>
            <person name="Hermosa R."/>
            <person name="Hernandez-Onate M."/>
            <person name="Karaffa L."/>
            <person name="Kosti I."/>
            <person name="Le Crom S."/>
            <person name="Lindquist E."/>
            <person name="Lucas S."/>
            <person name="Luebeck M."/>
            <person name="Luebeck P.S."/>
            <person name="Margeot A."/>
            <person name="Metz B."/>
            <person name="Misra M."/>
            <person name="Nevalainen H."/>
            <person name="Omann M."/>
            <person name="Packer N."/>
            <person name="Perrone G."/>
            <person name="Uresti-Rivera E.E."/>
            <person name="Salamov A."/>
            <person name="Schmoll M."/>
            <person name="Seiboth B."/>
            <person name="Shapiro H."/>
            <person name="Sukno S."/>
            <person name="Tamayo-Ramos J.A."/>
            <person name="Tisch D."/>
            <person name="Wiest A."/>
            <person name="Wilkinson H.H."/>
            <person name="Zhang M."/>
            <person name="Coutinho P.M."/>
            <person name="Kenerley C.M."/>
            <person name="Monte E."/>
            <person name="Baker S.E."/>
            <person name="Grigoriev I.V."/>
        </authorList>
    </citation>
    <scope>NUCLEOTIDE SEQUENCE [LARGE SCALE GENOMIC DNA]</scope>
    <source>
        <strain evidence="5">Gv29-8 / FGSC 10586</strain>
    </source>
</reference>
<dbReference type="InParanoid" id="G9MQY0"/>
<dbReference type="EMBL" id="ABDF02000006">
    <property type="protein sequence ID" value="EHK22508.1"/>
    <property type="molecule type" value="Genomic_DNA"/>
</dbReference>
<dbReference type="AlphaFoldDB" id="G9MQY0"/>
<dbReference type="InterPro" id="IPR002110">
    <property type="entry name" value="Ankyrin_rpt"/>
</dbReference>
<dbReference type="Pfam" id="PF22939">
    <property type="entry name" value="WHD_GPIID"/>
    <property type="match status" value="1"/>
</dbReference>
<gene>
    <name evidence="4" type="ORF">TRIVIDRAFT_60638</name>
</gene>
<keyword evidence="5" id="KW-1185">Reference proteome</keyword>
<dbReference type="InterPro" id="IPR036770">
    <property type="entry name" value="Ankyrin_rpt-contain_sf"/>
</dbReference>
<accession>G9MQY0</accession>
<dbReference type="InterPro" id="IPR056884">
    <property type="entry name" value="NPHP3-like_N"/>
</dbReference>
<dbReference type="SUPFAM" id="SSF52540">
    <property type="entry name" value="P-loop containing nucleoside triphosphate hydrolases"/>
    <property type="match status" value="1"/>
</dbReference>
<keyword evidence="1" id="KW-0677">Repeat</keyword>
<dbReference type="SMART" id="SM00248">
    <property type="entry name" value="ANK"/>
    <property type="match status" value="3"/>
</dbReference>
<dbReference type="OrthoDB" id="5102831at2759"/>
<evidence type="ECO:0000313" key="5">
    <source>
        <dbReference type="Proteomes" id="UP000007115"/>
    </source>
</evidence>
<dbReference type="GeneID" id="25796105"/>
<dbReference type="InterPro" id="IPR054471">
    <property type="entry name" value="GPIID_WHD"/>
</dbReference>
<evidence type="ECO:0000259" key="2">
    <source>
        <dbReference type="Pfam" id="PF22939"/>
    </source>
</evidence>
<evidence type="ECO:0000256" key="1">
    <source>
        <dbReference type="ARBA" id="ARBA00022737"/>
    </source>
</evidence>
<evidence type="ECO:0000313" key="4">
    <source>
        <dbReference type="EMBL" id="EHK22508.1"/>
    </source>
</evidence>
<dbReference type="eggNOG" id="KOG4177">
    <property type="taxonomic scope" value="Eukaryota"/>
</dbReference>
<dbReference type="InterPro" id="IPR027417">
    <property type="entry name" value="P-loop_NTPase"/>
</dbReference>
<dbReference type="RefSeq" id="XP_013956726.1">
    <property type="nucleotide sequence ID" value="XM_014101251.1"/>
</dbReference>
<dbReference type="Pfam" id="PF24883">
    <property type="entry name" value="NPHP3_N"/>
    <property type="match status" value="1"/>
</dbReference>
<feature type="domain" description="Nephrocystin 3-like N-terminal" evidence="3">
    <location>
        <begin position="161"/>
        <end position="332"/>
    </location>
</feature>
<protein>
    <submittedName>
        <fullName evidence="4">Uncharacterized protein</fullName>
    </submittedName>
</protein>
<dbReference type="SUPFAM" id="SSF48403">
    <property type="entry name" value="Ankyrin repeat"/>
    <property type="match status" value="1"/>
</dbReference>
<organism evidence="4 5">
    <name type="scientific">Hypocrea virens (strain Gv29-8 / FGSC 10586)</name>
    <name type="common">Gliocladium virens</name>
    <name type="synonym">Trichoderma virens</name>
    <dbReference type="NCBI Taxonomy" id="413071"/>
    <lineage>
        <taxon>Eukaryota</taxon>
        <taxon>Fungi</taxon>
        <taxon>Dikarya</taxon>
        <taxon>Ascomycota</taxon>
        <taxon>Pezizomycotina</taxon>
        <taxon>Sordariomycetes</taxon>
        <taxon>Hypocreomycetidae</taxon>
        <taxon>Hypocreales</taxon>
        <taxon>Hypocreaceae</taxon>
        <taxon>Trichoderma</taxon>
    </lineage>
</organism>
<dbReference type="Gene3D" id="1.25.40.20">
    <property type="entry name" value="Ankyrin repeat-containing domain"/>
    <property type="match status" value="1"/>
</dbReference>